<dbReference type="Proteomes" id="UP000199109">
    <property type="component" value="Unassembled WGS sequence"/>
</dbReference>
<dbReference type="Pfam" id="PF13692">
    <property type="entry name" value="Glyco_trans_1_4"/>
    <property type="match status" value="1"/>
</dbReference>
<dbReference type="GO" id="GO:0016740">
    <property type="term" value="F:transferase activity"/>
    <property type="evidence" value="ECO:0007669"/>
    <property type="project" value="UniProtKB-KW"/>
</dbReference>
<dbReference type="RefSeq" id="WP_245726475.1">
    <property type="nucleotide sequence ID" value="NZ_FNAO01000004.1"/>
</dbReference>
<dbReference type="SUPFAM" id="SSF53756">
    <property type="entry name" value="UDP-Glycosyltransferase/glycogen phosphorylase"/>
    <property type="match status" value="1"/>
</dbReference>
<dbReference type="STRING" id="641691.SAMN05421636_10486"/>
<proteinExistence type="predicted"/>
<dbReference type="EMBL" id="FNAO01000004">
    <property type="protein sequence ID" value="SDE24422.1"/>
    <property type="molecule type" value="Genomic_DNA"/>
</dbReference>
<keyword evidence="1" id="KW-0808">Transferase</keyword>
<accession>A0A1G7BBS8</accession>
<organism evidence="1 2">
    <name type="scientific">Pricia antarctica</name>
    <dbReference type="NCBI Taxonomy" id="641691"/>
    <lineage>
        <taxon>Bacteria</taxon>
        <taxon>Pseudomonadati</taxon>
        <taxon>Bacteroidota</taxon>
        <taxon>Flavobacteriia</taxon>
        <taxon>Flavobacteriales</taxon>
        <taxon>Flavobacteriaceae</taxon>
        <taxon>Pricia</taxon>
    </lineage>
</organism>
<reference evidence="1 2" key="1">
    <citation type="submission" date="2016-10" db="EMBL/GenBank/DDBJ databases">
        <authorList>
            <person name="de Groot N.N."/>
        </authorList>
    </citation>
    <scope>NUCLEOTIDE SEQUENCE [LARGE SCALE GENOMIC DNA]</scope>
    <source>
        <strain evidence="1 2">DSM 23421</strain>
    </source>
</reference>
<evidence type="ECO:0000313" key="2">
    <source>
        <dbReference type="Proteomes" id="UP000199109"/>
    </source>
</evidence>
<name>A0A1G7BBS8_9FLAO</name>
<evidence type="ECO:0000313" key="1">
    <source>
        <dbReference type="EMBL" id="SDE24422.1"/>
    </source>
</evidence>
<gene>
    <name evidence="1" type="ORF">SAMN05421636_10486</name>
</gene>
<dbReference type="Gene3D" id="3.40.50.2000">
    <property type="entry name" value="Glycogen Phosphorylase B"/>
    <property type="match status" value="1"/>
</dbReference>
<dbReference type="AlphaFoldDB" id="A0A1G7BBS8"/>
<keyword evidence="2" id="KW-1185">Reference proteome</keyword>
<sequence length="418" mass="47641">MTSELFYKKTVLFIGFTWPEPTSTAAGNRMLQLLYFFLEQKYRTIFASAAAETPLSLNLEAMGIEKASIQLNDASFDEFVMGLNPDIVIFDRFLTEEQFGWRVAESVPDALRILDTEDLHSLRNTRQTLFKRDIPFSIDAWLQNDTTKREIASIYRTDLSLIISSYEMQLLTDTLKIDKNLLLHLPFMLKALDEQTVKKWPSFDARKDFVCIGNGKHAPNIDAIQWLKNEIWPLIRNKLPDAELHIYGAYLPEHIQHLNNLKEGFRIMGWSENAETVLREAKVSLAPLRFGAGIKGKLTDAMRAGTPTVTTSIGAEGMHTGLNWNGQIAETAEDLARAAVSLYQNHEKWRSAQLNGITIINGLYDKRVLHQNLAGKIANLGNRLEEHRTQNFIGAMLRHQTLASTKFMSKWIEEKNRS</sequence>
<protein>
    <submittedName>
        <fullName evidence="1">Glycosyltransferase involved in cell wall bisynthesis</fullName>
    </submittedName>
</protein>